<dbReference type="Pfam" id="PF06985">
    <property type="entry name" value="HET"/>
    <property type="match status" value="1"/>
</dbReference>
<dbReference type="Proteomes" id="UP001172155">
    <property type="component" value="Unassembled WGS sequence"/>
</dbReference>
<reference evidence="2" key="1">
    <citation type="submission" date="2023-06" db="EMBL/GenBank/DDBJ databases">
        <title>Genome-scale phylogeny and comparative genomics of the fungal order Sordariales.</title>
        <authorList>
            <consortium name="Lawrence Berkeley National Laboratory"/>
            <person name="Hensen N."/>
            <person name="Bonometti L."/>
            <person name="Westerberg I."/>
            <person name="Brannstrom I.O."/>
            <person name="Guillou S."/>
            <person name="Cros-Aarteil S."/>
            <person name="Calhoun S."/>
            <person name="Haridas S."/>
            <person name="Kuo A."/>
            <person name="Mondo S."/>
            <person name="Pangilinan J."/>
            <person name="Riley R."/>
            <person name="LaButti K."/>
            <person name="Andreopoulos B."/>
            <person name="Lipzen A."/>
            <person name="Chen C."/>
            <person name="Yanf M."/>
            <person name="Daum C."/>
            <person name="Ng V."/>
            <person name="Clum A."/>
            <person name="Steindorff A."/>
            <person name="Ohm R."/>
            <person name="Martin F."/>
            <person name="Silar P."/>
            <person name="Natvig D."/>
            <person name="Lalanne C."/>
            <person name="Gautier V."/>
            <person name="Ament-velasquez S.L."/>
            <person name="Kruys A."/>
            <person name="Hutchinson M.I."/>
            <person name="Powell A.J."/>
            <person name="Barry K."/>
            <person name="Miller A.N."/>
            <person name="Grigoriev I.V."/>
            <person name="Debuchy R."/>
            <person name="Gladieux P."/>
            <person name="Thoren M.H."/>
            <person name="Johannesson H."/>
        </authorList>
    </citation>
    <scope>NUCLEOTIDE SEQUENCE</scope>
    <source>
        <strain evidence="2">SMH3187-1</strain>
    </source>
</reference>
<keyword evidence="3" id="KW-1185">Reference proteome</keyword>
<dbReference type="AlphaFoldDB" id="A0AA40EE74"/>
<dbReference type="PANTHER" id="PTHR33112:SF16">
    <property type="entry name" value="HETEROKARYON INCOMPATIBILITY DOMAIN-CONTAINING PROTEIN"/>
    <property type="match status" value="1"/>
</dbReference>
<dbReference type="InterPro" id="IPR010730">
    <property type="entry name" value="HET"/>
</dbReference>
<feature type="domain" description="Heterokaryon incompatibility" evidence="1">
    <location>
        <begin position="152"/>
        <end position="285"/>
    </location>
</feature>
<dbReference type="PANTHER" id="PTHR33112">
    <property type="entry name" value="DOMAIN PROTEIN, PUTATIVE-RELATED"/>
    <property type="match status" value="1"/>
</dbReference>
<name>A0AA40EE74_9PEZI</name>
<organism evidence="2 3">
    <name type="scientific">Schizothecium vesticola</name>
    <dbReference type="NCBI Taxonomy" id="314040"/>
    <lineage>
        <taxon>Eukaryota</taxon>
        <taxon>Fungi</taxon>
        <taxon>Dikarya</taxon>
        <taxon>Ascomycota</taxon>
        <taxon>Pezizomycotina</taxon>
        <taxon>Sordariomycetes</taxon>
        <taxon>Sordariomycetidae</taxon>
        <taxon>Sordariales</taxon>
        <taxon>Schizotheciaceae</taxon>
        <taxon>Schizothecium</taxon>
    </lineage>
</organism>
<dbReference type="EMBL" id="JAUKUD010000007">
    <property type="protein sequence ID" value="KAK0738184.1"/>
    <property type="molecule type" value="Genomic_DNA"/>
</dbReference>
<gene>
    <name evidence="2" type="ORF">B0T18DRAFT_394520</name>
</gene>
<evidence type="ECO:0000313" key="3">
    <source>
        <dbReference type="Proteomes" id="UP001172155"/>
    </source>
</evidence>
<evidence type="ECO:0000259" key="1">
    <source>
        <dbReference type="Pfam" id="PF06985"/>
    </source>
</evidence>
<accession>A0AA40EE74</accession>
<comment type="caution">
    <text evidence="2">The sequence shown here is derived from an EMBL/GenBank/DDBJ whole genome shotgun (WGS) entry which is preliminary data.</text>
</comment>
<proteinExistence type="predicted"/>
<protein>
    <recommendedName>
        <fullName evidence="1">Heterokaryon incompatibility domain-containing protein</fullName>
    </recommendedName>
</protein>
<evidence type="ECO:0000313" key="2">
    <source>
        <dbReference type="EMBL" id="KAK0738184.1"/>
    </source>
</evidence>
<sequence length="583" mass="65861">MPPFSNTIAIDRPSQYNFPALERFIHHRVEAIAAIKRNLQDPVNAVSDENITTVYNLPCIEENLYIHYPDTLASQPLWNHLQPSPAQRQTHMAGLKRILILRGGIGRIGNSHSRRPGARFFRVRNVQLQLGQRQAHGTTRANLVCHCRAGLAITNLPRTIRDAIAVCRRLAIAYFWVDSLWILQGDLDDLPRELASMPRIYQGALVTIYAGAARAITDGCLQRRLFYYRKFPPVQLRAVGISSRGEQTHTHPVLAESVSADNSYQNLDLYKPLDALDTRGWAYQERFLSPRTLPFGARELSWQCHGTVLRAGSPRRWWWTYHYTAPYRPGMPTPPWEDIVNEYSQCLLSMPQDKLAAIAAVVEVYQRKQGKTYAAGLWKEDLPPALCWLVSASYLEPRPTRSCAPSWSWAVVDGRVAPSPIPRHQSRVEMIEVSTTLGSQVAPLATVVAASLKLCAEMVPAVLEIKVHEGRGELFANAKIISIEHTEAIDTKLDALYRTWIECSLVKLDVWLLLITLVDYDTELVELARARDPEAILPQKYKGLVLRETVWLGEAEGDDEGQGSNWEYILAPEKLQNRTVTIL</sequence>